<accession>A0A367IQZ1</accession>
<gene>
    <name evidence="2" type="ORF">CU098_003061</name>
</gene>
<keyword evidence="3" id="KW-1185">Reference proteome</keyword>
<feature type="compositionally biased region" description="Acidic residues" evidence="1">
    <location>
        <begin position="20"/>
        <end position="29"/>
    </location>
</feature>
<organism evidence="2 3">
    <name type="scientific">Rhizopus stolonifer</name>
    <name type="common">Rhizopus nigricans</name>
    <dbReference type="NCBI Taxonomy" id="4846"/>
    <lineage>
        <taxon>Eukaryota</taxon>
        <taxon>Fungi</taxon>
        <taxon>Fungi incertae sedis</taxon>
        <taxon>Mucoromycota</taxon>
        <taxon>Mucoromycotina</taxon>
        <taxon>Mucoromycetes</taxon>
        <taxon>Mucorales</taxon>
        <taxon>Mucorineae</taxon>
        <taxon>Rhizopodaceae</taxon>
        <taxon>Rhizopus</taxon>
    </lineage>
</organism>
<dbReference type="AlphaFoldDB" id="A0A367IQZ1"/>
<dbReference type="EMBL" id="PJQM01006196">
    <property type="protein sequence ID" value="RCH80075.1"/>
    <property type="molecule type" value="Genomic_DNA"/>
</dbReference>
<feature type="non-terminal residue" evidence="2">
    <location>
        <position position="1"/>
    </location>
</feature>
<reference evidence="2 3" key="1">
    <citation type="journal article" date="2018" name="G3 (Bethesda)">
        <title>Phylogenetic and Phylogenomic Definition of Rhizopus Species.</title>
        <authorList>
            <person name="Gryganskyi A.P."/>
            <person name="Golan J."/>
            <person name="Dolatabadi S."/>
            <person name="Mondo S."/>
            <person name="Robb S."/>
            <person name="Idnurm A."/>
            <person name="Muszewska A."/>
            <person name="Steczkiewicz K."/>
            <person name="Masonjones S."/>
            <person name="Liao H.L."/>
            <person name="Gajdeczka M.T."/>
            <person name="Anike F."/>
            <person name="Vuek A."/>
            <person name="Anishchenko I.M."/>
            <person name="Voigt K."/>
            <person name="de Hoog G.S."/>
            <person name="Smith M.E."/>
            <person name="Heitman J."/>
            <person name="Vilgalys R."/>
            <person name="Stajich J.E."/>
        </authorList>
    </citation>
    <scope>NUCLEOTIDE SEQUENCE [LARGE SCALE GENOMIC DNA]</scope>
    <source>
        <strain evidence="2 3">LSU 92-RS-03</strain>
    </source>
</reference>
<protein>
    <submittedName>
        <fullName evidence="2">Uncharacterized protein</fullName>
    </submittedName>
</protein>
<name>A0A367IQZ1_RHIST</name>
<comment type="caution">
    <text evidence="2">The sequence shown here is derived from an EMBL/GenBank/DDBJ whole genome shotgun (WGS) entry which is preliminary data.</text>
</comment>
<feature type="compositionally biased region" description="Basic residues" evidence="1">
    <location>
        <begin position="33"/>
        <end position="47"/>
    </location>
</feature>
<evidence type="ECO:0000313" key="2">
    <source>
        <dbReference type="EMBL" id="RCH80075.1"/>
    </source>
</evidence>
<evidence type="ECO:0000313" key="3">
    <source>
        <dbReference type="Proteomes" id="UP000253551"/>
    </source>
</evidence>
<sequence>LVTILPNEFHGALGDHADSDDGWGTDSDEEKTKKRKKAQKKNKAEKKKTIKTSAFFADM</sequence>
<dbReference type="STRING" id="4846.A0A367IQZ1"/>
<evidence type="ECO:0000256" key="1">
    <source>
        <dbReference type="SAM" id="MobiDB-lite"/>
    </source>
</evidence>
<feature type="region of interest" description="Disordered" evidence="1">
    <location>
        <begin position="11"/>
        <end position="47"/>
    </location>
</feature>
<proteinExistence type="predicted"/>
<dbReference type="Proteomes" id="UP000253551">
    <property type="component" value="Unassembled WGS sequence"/>
</dbReference>